<dbReference type="OrthoDB" id="7204434at2"/>
<organism evidence="2 3">
    <name type="scientific">Sphingomonas palmae</name>
    <dbReference type="NCBI Taxonomy" id="1855283"/>
    <lineage>
        <taxon>Bacteria</taxon>
        <taxon>Pseudomonadati</taxon>
        <taxon>Pseudomonadota</taxon>
        <taxon>Alphaproteobacteria</taxon>
        <taxon>Sphingomonadales</taxon>
        <taxon>Sphingomonadaceae</taxon>
        <taxon>Sphingomonas</taxon>
    </lineage>
</organism>
<keyword evidence="1" id="KW-1133">Transmembrane helix</keyword>
<accession>A0A1H7P738</accession>
<dbReference type="RefSeq" id="WP_093005471.1">
    <property type="nucleotide sequence ID" value="NZ_FNZZ01000003.1"/>
</dbReference>
<feature type="transmembrane region" description="Helical" evidence="1">
    <location>
        <begin position="101"/>
        <end position="121"/>
    </location>
</feature>
<evidence type="ECO:0000256" key="1">
    <source>
        <dbReference type="SAM" id="Phobius"/>
    </source>
</evidence>
<feature type="transmembrane region" description="Helical" evidence="1">
    <location>
        <begin position="38"/>
        <end position="56"/>
    </location>
</feature>
<evidence type="ECO:0008006" key="4">
    <source>
        <dbReference type="Google" id="ProtNLM"/>
    </source>
</evidence>
<name>A0A1H7P738_9SPHN</name>
<evidence type="ECO:0000313" key="2">
    <source>
        <dbReference type="EMBL" id="SEL31563.1"/>
    </source>
</evidence>
<feature type="transmembrane region" description="Helical" evidence="1">
    <location>
        <begin position="6"/>
        <end position="26"/>
    </location>
</feature>
<gene>
    <name evidence="2" type="ORF">SAMN05216382_1780</name>
</gene>
<keyword evidence="1" id="KW-0472">Membrane</keyword>
<reference evidence="3" key="1">
    <citation type="submission" date="2016-10" db="EMBL/GenBank/DDBJ databases">
        <authorList>
            <person name="Varghese N."/>
            <person name="Submissions S."/>
        </authorList>
    </citation>
    <scope>NUCLEOTIDE SEQUENCE [LARGE SCALE GENOMIC DNA]</scope>
    <source>
        <strain evidence="3">JS21-1</strain>
    </source>
</reference>
<dbReference type="InterPro" id="IPR058247">
    <property type="entry name" value="DUF1453"/>
</dbReference>
<dbReference type="Pfam" id="PF07301">
    <property type="entry name" value="DUF1453"/>
    <property type="match status" value="1"/>
</dbReference>
<protein>
    <recommendedName>
        <fullName evidence="4">DUF1453 domain-containing protein</fullName>
    </recommendedName>
</protein>
<dbReference type="AlphaFoldDB" id="A0A1H7P738"/>
<proteinExistence type="predicted"/>
<dbReference type="Proteomes" id="UP000199214">
    <property type="component" value="Unassembled WGS sequence"/>
</dbReference>
<keyword evidence="1" id="KW-0812">Transmembrane</keyword>
<feature type="transmembrane region" description="Helical" evidence="1">
    <location>
        <begin position="62"/>
        <end position="80"/>
    </location>
</feature>
<dbReference type="EMBL" id="FNZZ01000003">
    <property type="protein sequence ID" value="SEL31563.1"/>
    <property type="molecule type" value="Genomic_DNA"/>
</dbReference>
<sequence length="165" mass="17973">MNTAPGNWISYAMTFAILALVLAFRWKRMSRARPLKLERLWMLPALYAALCVALYAQHPPRGAGWLFCLGALLLGALLGWQRGKMMRIAVDPGSHALNQTGSPAALLFIVALVAARSGARVAVERSGWGIDPLVLTDVLMALALGLFTAMRVEMFLRGRRLLAAA</sequence>
<keyword evidence="3" id="KW-1185">Reference proteome</keyword>
<evidence type="ECO:0000313" key="3">
    <source>
        <dbReference type="Proteomes" id="UP000199214"/>
    </source>
</evidence>
<feature type="transmembrane region" description="Helical" evidence="1">
    <location>
        <begin position="133"/>
        <end position="152"/>
    </location>
</feature>